<evidence type="ECO:0000256" key="10">
    <source>
        <dbReference type="ARBA" id="ARBA00034923"/>
    </source>
</evidence>
<dbReference type="PANTHER" id="PTHR11070">
    <property type="entry name" value="UVRD / RECB / PCRA DNA HELICASE FAMILY MEMBER"/>
    <property type="match status" value="1"/>
</dbReference>
<dbReference type="EMBL" id="MTKO01000120">
    <property type="protein sequence ID" value="RWX43433.1"/>
    <property type="molecule type" value="Genomic_DNA"/>
</dbReference>
<dbReference type="Proteomes" id="UP000287853">
    <property type="component" value="Unassembled WGS sequence"/>
</dbReference>
<evidence type="ECO:0000256" key="1">
    <source>
        <dbReference type="ARBA" id="ARBA00009922"/>
    </source>
</evidence>
<keyword evidence="2 12" id="KW-0547">Nucleotide-binding</keyword>
<dbReference type="SUPFAM" id="SSF52540">
    <property type="entry name" value="P-loop containing nucleoside triphosphate hydrolases"/>
    <property type="match status" value="1"/>
</dbReference>
<keyword evidence="5 12" id="KW-0067">ATP-binding</keyword>
<evidence type="ECO:0000313" key="16">
    <source>
        <dbReference type="Proteomes" id="UP000287853"/>
    </source>
</evidence>
<name>A0A3S3SIF2_9BACT</name>
<evidence type="ECO:0000259" key="13">
    <source>
        <dbReference type="PROSITE" id="PS51198"/>
    </source>
</evidence>
<dbReference type="PROSITE" id="PS51198">
    <property type="entry name" value="UVRD_HELICASE_ATP_BIND"/>
    <property type="match status" value="1"/>
</dbReference>
<keyword evidence="16" id="KW-1185">Reference proteome</keyword>
<dbReference type="PROSITE" id="PS51217">
    <property type="entry name" value="UVRD_HELICASE_CTER"/>
    <property type="match status" value="1"/>
</dbReference>
<comment type="catalytic activity">
    <reaction evidence="8">
        <text>Couples ATP hydrolysis with the unwinding of duplex DNA by translocating in the 3'-5' direction.</text>
        <dbReference type="EC" id="5.6.2.4"/>
    </reaction>
</comment>
<sequence>MRLTGEQEDIIRHSGGHAKVSAVAGSGKTTAMIGRVGHLLRQGIAPDKILVLMFNRSARAVFTERLHESLSRTGLRPPAVRTFHSLGLRLVESFTAKQHLPRYRLVTEEFQLEKLAREAMKKYAAEADGDETWSSKEGIEGFLLFIGLVKTDVATPQEIFAICGFEEKLFYYTEAYKIFESLRRTSKVRFYQDLIHEPVMAMQQQQELANWVADHVDHIIVDEYQDINEVQQQLLVHIAGQRAQVMVVGDVDQCIYEWRGAKPEYIVSRFARDFPRPTTYTLSYSFRYGHRLALAANHLISNNRLRDRKLCLAWPGNPDTRITCLPEVEPHPVVGIITDWQKANRRLDEAAVLVRIYAQSVPVELALLEHNIPYRLVGSEPVFSCTEIRALLGYLRLCQGSLQDAEGPEAGEQGTGLSTVLAMLTNPHIWLKKDLLRNLAQEILKKPGSAGALIEHYADEAGSPYLASRMLTIAGIWRKIRKKSPKTRAFTVLNTLIEETDLYAHFLYAARPPVAENKIKTCQSFIRFAQNTGLSVNDFLAEIERLADKEAGKDLTGEQNSLLITSIHRAKGLEWPLVILPGLEEGAVPFRQEKGEQEVEDIEDERRLFYVGMTRAKEELCLLYPQDRRLERRKKAGDSRSPVTTEKGVCSASCFLYEANLNFSDGLGGRILAAESAKEKKKEKEPLQAVDLTIGKQYLKAVKTSVRLKRNKKK</sequence>
<evidence type="ECO:0000256" key="7">
    <source>
        <dbReference type="ARBA" id="ARBA00023235"/>
    </source>
</evidence>
<evidence type="ECO:0000256" key="8">
    <source>
        <dbReference type="ARBA" id="ARBA00034617"/>
    </source>
</evidence>
<keyword evidence="6" id="KW-0238">DNA-binding</keyword>
<dbReference type="GO" id="GO:0016887">
    <property type="term" value="F:ATP hydrolysis activity"/>
    <property type="evidence" value="ECO:0007669"/>
    <property type="project" value="RHEA"/>
</dbReference>
<evidence type="ECO:0000256" key="12">
    <source>
        <dbReference type="PROSITE-ProRule" id="PRU00560"/>
    </source>
</evidence>
<dbReference type="InterPro" id="IPR014017">
    <property type="entry name" value="DNA_helicase_UvrD-like_C"/>
</dbReference>
<evidence type="ECO:0000256" key="2">
    <source>
        <dbReference type="ARBA" id="ARBA00022741"/>
    </source>
</evidence>
<feature type="domain" description="UvrD-like helicase C-terminal" evidence="14">
    <location>
        <begin position="290"/>
        <end position="572"/>
    </location>
</feature>
<evidence type="ECO:0000313" key="15">
    <source>
        <dbReference type="EMBL" id="RWX43433.1"/>
    </source>
</evidence>
<evidence type="ECO:0000256" key="3">
    <source>
        <dbReference type="ARBA" id="ARBA00022801"/>
    </source>
</evidence>
<evidence type="ECO:0000256" key="11">
    <source>
        <dbReference type="ARBA" id="ARBA00048988"/>
    </source>
</evidence>
<keyword evidence="4 12" id="KW-0347">Helicase</keyword>
<dbReference type="Gene3D" id="1.10.10.160">
    <property type="match status" value="1"/>
</dbReference>
<dbReference type="PANTHER" id="PTHR11070:SF2">
    <property type="entry name" value="ATP-DEPENDENT DNA HELICASE SRS2"/>
    <property type="match status" value="1"/>
</dbReference>
<comment type="catalytic activity">
    <reaction evidence="11">
        <text>ATP + H2O = ADP + phosphate + H(+)</text>
        <dbReference type="Rhea" id="RHEA:13065"/>
        <dbReference type="ChEBI" id="CHEBI:15377"/>
        <dbReference type="ChEBI" id="CHEBI:15378"/>
        <dbReference type="ChEBI" id="CHEBI:30616"/>
        <dbReference type="ChEBI" id="CHEBI:43474"/>
        <dbReference type="ChEBI" id="CHEBI:456216"/>
        <dbReference type="EC" id="5.6.2.4"/>
    </reaction>
</comment>
<dbReference type="CDD" id="cd17932">
    <property type="entry name" value="DEXQc_UvrD"/>
    <property type="match status" value="1"/>
</dbReference>
<dbReference type="EC" id="5.6.2.4" evidence="9"/>
<accession>A0A3S3SIF2</accession>
<gene>
    <name evidence="15" type="ORF">H206_02469</name>
</gene>
<dbReference type="AlphaFoldDB" id="A0A3S3SIF2"/>
<dbReference type="Gene3D" id="1.10.486.10">
    <property type="entry name" value="PCRA, domain 4"/>
    <property type="match status" value="1"/>
</dbReference>
<dbReference type="InterPro" id="IPR014016">
    <property type="entry name" value="UvrD-like_ATP-bd"/>
</dbReference>
<comment type="caution">
    <text evidence="15">The sequence shown here is derived from an EMBL/GenBank/DDBJ whole genome shotgun (WGS) entry which is preliminary data.</text>
</comment>
<evidence type="ECO:0000256" key="5">
    <source>
        <dbReference type="ARBA" id="ARBA00022840"/>
    </source>
</evidence>
<dbReference type="GO" id="GO:0005524">
    <property type="term" value="F:ATP binding"/>
    <property type="evidence" value="ECO:0007669"/>
    <property type="project" value="UniProtKB-UniRule"/>
</dbReference>
<keyword evidence="7" id="KW-0413">Isomerase</keyword>
<dbReference type="GO" id="GO:0000725">
    <property type="term" value="P:recombinational repair"/>
    <property type="evidence" value="ECO:0007669"/>
    <property type="project" value="TreeGrafter"/>
</dbReference>
<reference evidence="15 16" key="1">
    <citation type="submission" date="2017-01" db="EMBL/GenBank/DDBJ databases">
        <title>The cable genome- insights into the physiology and evolution of filamentous bacteria capable of sulfide oxidation via long distance electron transfer.</title>
        <authorList>
            <person name="Schreiber L."/>
            <person name="Bjerg J.T."/>
            <person name="Boggild A."/>
            <person name="Van De Vossenberg J."/>
            <person name="Meysman F."/>
            <person name="Nielsen L.P."/>
            <person name="Schramm A."/>
            <person name="Kjeldsen K.U."/>
        </authorList>
    </citation>
    <scope>NUCLEOTIDE SEQUENCE [LARGE SCALE GENOMIC DNA]</scope>
    <source>
        <strain evidence="15">MCF</strain>
    </source>
</reference>
<evidence type="ECO:0000256" key="4">
    <source>
        <dbReference type="ARBA" id="ARBA00022806"/>
    </source>
</evidence>
<dbReference type="InterPro" id="IPR027417">
    <property type="entry name" value="P-loop_NTPase"/>
</dbReference>
<proteinExistence type="inferred from homology"/>
<evidence type="ECO:0000256" key="9">
    <source>
        <dbReference type="ARBA" id="ARBA00034808"/>
    </source>
</evidence>
<dbReference type="Gene3D" id="3.40.50.300">
    <property type="entry name" value="P-loop containing nucleotide triphosphate hydrolases"/>
    <property type="match status" value="2"/>
</dbReference>
<comment type="similarity">
    <text evidence="1">Belongs to the helicase family. UvrD subfamily.</text>
</comment>
<feature type="domain" description="UvrD-like helicase ATP-binding" evidence="13">
    <location>
        <begin position="1"/>
        <end position="289"/>
    </location>
</feature>
<protein>
    <recommendedName>
        <fullName evidence="9">DNA 3'-5' helicase</fullName>
        <ecNumber evidence="9">5.6.2.4</ecNumber>
    </recommendedName>
    <alternativeName>
        <fullName evidence="10">DNA 3'-5' helicase II</fullName>
    </alternativeName>
</protein>
<organism evidence="15 16">
    <name type="scientific">Candidatus Electrothrix aarhusensis</name>
    <dbReference type="NCBI Taxonomy" id="1859131"/>
    <lineage>
        <taxon>Bacteria</taxon>
        <taxon>Pseudomonadati</taxon>
        <taxon>Thermodesulfobacteriota</taxon>
        <taxon>Desulfobulbia</taxon>
        <taxon>Desulfobulbales</taxon>
        <taxon>Desulfobulbaceae</taxon>
        <taxon>Candidatus Electrothrix</taxon>
    </lineage>
</organism>
<dbReference type="Pfam" id="PF13361">
    <property type="entry name" value="UvrD_C"/>
    <property type="match status" value="2"/>
</dbReference>
<dbReference type="InterPro" id="IPR000212">
    <property type="entry name" value="DNA_helicase_UvrD/REP"/>
</dbReference>
<keyword evidence="3 12" id="KW-0378">Hydrolase</keyword>
<dbReference type="GO" id="GO:0043138">
    <property type="term" value="F:3'-5' DNA helicase activity"/>
    <property type="evidence" value="ECO:0007669"/>
    <property type="project" value="UniProtKB-EC"/>
</dbReference>
<dbReference type="InterPro" id="IPR013986">
    <property type="entry name" value="DExx_box_DNA_helicase_dom_sf"/>
</dbReference>
<dbReference type="Pfam" id="PF00580">
    <property type="entry name" value="UvrD-helicase"/>
    <property type="match status" value="1"/>
</dbReference>
<evidence type="ECO:0000259" key="14">
    <source>
        <dbReference type="PROSITE" id="PS51217"/>
    </source>
</evidence>
<feature type="binding site" evidence="12">
    <location>
        <begin position="22"/>
        <end position="29"/>
    </location>
    <ligand>
        <name>ATP</name>
        <dbReference type="ChEBI" id="CHEBI:30616"/>
    </ligand>
</feature>
<evidence type="ECO:0000256" key="6">
    <source>
        <dbReference type="ARBA" id="ARBA00023125"/>
    </source>
</evidence>
<dbReference type="GO" id="GO:0003677">
    <property type="term" value="F:DNA binding"/>
    <property type="evidence" value="ECO:0007669"/>
    <property type="project" value="UniProtKB-KW"/>
</dbReference>